<organism evidence="1 2">
    <name type="scientific">Schizopora paradoxa</name>
    <dbReference type="NCBI Taxonomy" id="27342"/>
    <lineage>
        <taxon>Eukaryota</taxon>
        <taxon>Fungi</taxon>
        <taxon>Dikarya</taxon>
        <taxon>Basidiomycota</taxon>
        <taxon>Agaricomycotina</taxon>
        <taxon>Agaricomycetes</taxon>
        <taxon>Hymenochaetales</taxon>
        <taxon>Schizoporaceae</taxon>
        <taxon>Schizopora</taxon>
    </lineage>
</organism>
<dbReference type="GO" id="GO:0003830">
    <property type="term" value="F:beta-1,4-mannosylglycoprotein 4-beta-N-acetylglucosaminyltransferase activity"/>
    <property type="evidence" value="ECO:0007669"/>
    <property type="project" value="InterPro"/>
</dbReference>
<proteinExistence type="predicted"/>
<gene>
    <name evidence="1" type="ORF">SCHPADRAFT_918292</name>
</gene>
<reference evidence="1 2" key="1">
    <citation type="submission" date="2015-04" db="EMBL/GenBank/DDBJ databases">
        <title>Complete genome sequence of Schizopora paradoxa KUC8140, a cosmopolitan wood degrader in East Asia.</title>
        <authorList>
            <consortium name="DOE Joint Genome Institute"/>
            <person name="Min B."/>
            <person name="Park H."/>
            <person name="Jang Y."/>
            <person name="Kim J.-J."/>
            <person name="Kim K.H."/>
            <person name="Pangilinan J."/>
            <person name="Lipzen A."/>
            <person name="Riley R."/>
            <person name="Grigoriev I.V."/>
            <person name="Spatafora J.W."/>
            <person name="Choi I.-G."/>
        </authorList>
    </citation>
    <scope>NUCLEOTIDE SEQUENCE [LARGE SCALE GENOMIC DNA]</scope>
    <source>
        <strain evidence="1 2">KUC8140</strain>
    </source>
</reference>
<evidence type="ECO:0000313" key="2">
    <source>
        <dbReference type="Proteomes" id="UP000053477"/>
    </source>
</evidence>
<keyword evidence="2" id="KW-1185">Reference proteome</keyword>
<dbReference type="EMBL" id="KQ085883">
    <property type="protein sequence ID" value="KLO20181.1"/>
    <property type="molecule type" value="Genomic_DNA"/>
</dbReference>
<dbReference type="Pfam" id="PF04724">
    <property type="entry name" value="Glyco_transf_17"/>
    <property type="match status" value="1"/>
</dbReference>
<dbReference type="PANTHER" id="PTHR12224:SF0">
    <property type="entry name" value="BETA-1,4-MANNOSYL-GLYCOPROTEIN 4-BETA-N-ACETYLGLUCOSAMINYLTRANSFERASE"/>
    <property type="match status" value="1"/>
</dbReference>
<accession>A0A0H2SST1</accession>
<sequence length="388" mass="44545">MPWLFQRGRIVILALAVLVVGIPTFRYWYEIQSTITSASRPLWDTPGGPQNVLPHFDADGIYPDLELCVLHGWKHLPLIDRVERPFWDALILDDPTSAELDMLEIRLHEHFETVDRVFIIESNRTINGTAKGYYFADERYSDRFTWFQHKIVYKAVPAPALTSLFSPSPAEWEARLRSELDDLIRIRAYNTHHKPLVLFSTAEEIPSGRTVRLLKDCDFPAPIHLQLRRYMYSFEWPVAGGWSWRAQVHSWDNEDTGEDEFRVEKRKSGFTLDMISDNVLADAGWHCTNCYRKPEDLITKLRDQLGHKAIASLTPDGVQDVFCEGKDLFNILPEAYSYKDMLLLLKPEPAKSAVGLPRFLIENGAEYRHLLPGGCKRSTVSTGEVVLS</sequence>
<dbReference type="GO" id="GO:0016020">
    <property type="term" value="C:membrane"/>
    <property type="evidence" value="ECO:0007669"/>
    <property type="project" value="InterPro"/>
</dbReference>
<dbReference type="OrthoDB" id="6474464at2759"/>
<name>A0A0H2SST1_9AGAM</name>
<dbReference type="Proteomes" id="UP000053477">
    <property type="component" value="Unassembled WGS sequence"/>
</dbReference>
<keyword evidence="1" id="KW-0808">Transferase</keyword>
<dbReference type="PANTHER" id="PTHR12224">
    <property type="entry name" value="BETA-1,4-MANNOSYL-GLYCOPROTEIN BETA-1,4-N-ACETYLGLUCOSAMINYL-TRANSFERASE"/>
    <property type="match status" value="1"/>
</dbReference>
<dbReference type="InParanoid" id="A0A0H2SST1"/>
<dbReference type="GO" id="GO:0006044">
    <property type="term" value="P:N-acetylglucosamine metabolic process"/>
    <property type="evidence" value="ECO:0007669"/>
    <property type="project" value="TreeGrafter"/>
</dbReference>
<evidence type="ECO:0000313" key="1">
    <source>
        <dbReference type="EMBL" id="KLO20181.1"/>
    </source>
</evidence>
<dbReference type="AlphaFoldDB" id="A0A0H2SST1"/>
<dbReference type="InterPro" id="IPR006813">
    <property type="entry name" value="Glyco_trans_17"/>
</dbReference>
<protein>
    <submittedName>
        <fullName evidence="1">Glycosyl transferase</fullName>
    </submittedName>
</protein>
<dbReference type="STRING" id="27342.A0A0H2SST1"/>